<keyword evidence="1" id="KW-1185">Reference proteome</keyword>
<evidence type="ECO:0000313" key="1">
    <source>
        <dbReference type="Proteomes" id="UP000887577"/>
    </source>
</evidence>
<name>A0A914YGN7_9BILA</name>
<dbReference type="WBParaSite" id="PSU_v2.g17956.t1">
    <property type="protein sequence ID" value="PSU_v2.g17956.t1"/>
    <property type="gene ID" value="PSU_v2.g17956"/>
</dbReference>
<evidence type="ECO:0000313" key="2">
    <source>
        <dbReference type="WBParaSite" id="PSU_v2.g17956.t1"/>
    </source>
</evidence>
<dbReference type="Proteomes" id="UP000887577">
    <property type="component" value="Unplaced"/>
</dbReference>
<accession>A0A914YGN7</accession>
<sequence length="186" mass="21939">MAKICINDNGEEYLTVSDKQHICEPIKYNPDIYETAPKIVKKPFFDFVKRRTKGSRIVEKLVLFDETDPSMCFEYKKYNAHYFCCYNCFKKDKNYCVSAKLIKDEKNGDYLELKQKEHICGLRKFIPEDLNSNIVFSDGFKTDEYRASDGDVKQRLIVFHPQDHTLCHIYHNIGNRGQDYWLCSGM</sequence>
<dbReference type="AlphaFoldDB" id="A0A914YGN7"/>
<proteinExistence type="predicted"/>
<organism evidence="1 2">
    <name type="scientific">Panagrolaimus superbus</name>
    <dbReference type="NCBI Taxonomy" id="310955"/>
    <lineage>
        <taxon>Eukaryota</taxon>
        <taxon>Metazoa</taxon>
        <taxon>Ecdysozoa</taxon>
        <taxon>Nematoda</taxon>
        <taxon>Chromadorea</taxon>
        <taxon>Rhabditida</taxon>
        <taxon>Tylenchina</taxon>
        <taxon>Panagrolaimomorpha</taxon>
        <taxon>Panagrolaimoidea</taxon>
        <taxon>Panagrolaimidae</taxon>
        <taxon>Panagrolaimus</taxon>
    </lineage>
</organism>
<reference evidence="2" key="1">
    <citation type="submission" date="2022-11" db="UniProtKB">
        <authorList>
            <consortium name="WormBaseParasite"/>
        </authorList>
    </citation>
    <scope>IDENTIFICATION</scope>
</reference>
<protein>
    <submittedName>
        <fullName evidence="2">Uncharacterized protein</fullName>
    </submittedName>
</protein>